<dbReference type="PANTHER" id="PTHR43208">
    <property type="entry name" value="ABC TRANSPORTER SUBSTRATE-BINDING PROTEIN"/>
    <property type="match status" value="1"/>
</dbReference>
<sequence>MPSRRRMRMMKPDSHALLRRRFIAFALLQAFLLCLAIFLSINYFGSDIWSRRDSVGLILASAKDAPGWPRDMRLGLQKACQKRGYTLYIEDHVNSDDNSLAQVTEKLVKKGVKKIFLANPGYQRNLENIARQYPQVEFYANSVGETISAKIFNYSVRYYEVRYLAGILAGLHTRTGIVGYLAPFPALETRRDLNAFALGVQKVRPDARILVHWTGQWISAEKERQALYLLKHENTDVITYFAASQQLSREAADLGLDYIDFHAAGLTMPPHCIAALETDWTKVYDELLRTHTAKSTAHVYWQGMLDNVITLRLSPELTPREEALVIRARQELLQGYPVFSGNIVDRDGHSRCQEGAVIANSSLREKMDWLVKGVEIIEAK</sequence>
<dbReference type="InterPro" id="IPR003760">
    <property type="entry name" value="PnrA-like"/>
</dbReference>
<dbReference type="InterPro" id="IPR028082">
    <property type="entry name" value="Peripla_BP_I"/>
</dbReference>
<gene>
    <name evidence="3" type="ORF">E7201_01180</name>
</gene>
<proteinExistence type="predicted"/>
<evidence type="ECO:0000259" key="2">
    <source>
        <dbReference type="Pfam" id="PF02608"/>
    </source>
</evidence>
<dbReference type="AlphaFoldDB" id="A0A927WLM6"/>
<dbReference type="GO" id="GO:0005886">
    <property type="term" value="C:plasma membrane"/>
    <property type="evidence" value="ECO:0007669"/>
    <property type="project" value="InterPro"/>
</dbReference>
<comment type="caution">
    <text evidence="3">The sequence shown here is derived from an EMBL/GenBank/DDBJ whole genome shotgun (WGS) entry which is preliminary data.</text>
</comment>
<protein>
    <submittedName>
        <fullName evidence="3">BMP family ABC transporter substrate-binding protein</fullName>
    </submittedName>
</protein>
<evidence type="ECO:0000313" key="4">
    <source>
        <dbReference type="Proteomes" id="UP000761380"/>
    </source>
</evidence>
<evidence type="ECO:0000256" key="1">
    <source>
        <dbReference type="ARBA" id="ARBA00022729"/>
    </source>
</evidence>
<dbReference type="SUPFAM" id="SSF53822">
    <property type="entry name" value="Periplasmic binding protein-like I"/>
    <property type="match status" value="1"/>
</dbReference>
<accession>A0A927WLM6</accession>
<keyword evidence="1" id="KW-0732">Signal</keyword>
<reference evidence="3" key="1">
    <citation type="submission" date="2019-04" db="EMBL/GenBank/DDBJ databases">
        <title>Evolution of Biomass-Degrading Anaerobic Consortia Revealed by Metagenomics.</title>
        <authorList>
            <person name="Peng X."/>
        </authorList>
    </citation>
    <scope>NUCLEOTIDE SEQUENCE</scope>
    <source>
        <strain evidence="3">SIG240</strain>
    </source>
</reference>
<dbReference type="Pfam" id="PF02608">
    <property type="entry name" value="Bmp"/>
    <property type="match status" value="1"/>
</dbReference>
<dbReference type="Gene3D" id="3.40.50.2300">
    <property type="match status" value="2"/>
</dbReference>
<dbReference type="PANTHER" id="PTHR43208:SF1">
    <property type="entry name" value="ABC TRANSPORTER SUBSTRATE-BINDING PROTEIN"/>
    <property type="match status" value="1"/>
</dbReference>
<organism evidence="3 4">
    <name type="scientific">Selenomonas ruminantium</name>
    <dbReference type="NCBI Taxonomy" id="971"/>
    <lineage>
        <taxon>Bacteria</taxon>
        <taxon>Bacillati</taxon>
        <taxon>Bacillota</taxon>
        <taxon>Negativicutes</taxon>
        <taxon>Selenomonadales</taxon>
        <taxon>Selenomonadaceae</taxon>
        <taxon>Selenomonas</taxon>
    </lineage>
</organism>
<dbReference type="InterPro" id="IPR052910">
    <property type="entry name" value="ABC-Purine-Binding"/>
</dbReference>
<dbReference type="EMBL" id="SVBY01000005">
    <property type="protein sequence ID" value="MBE6091784.1"/>
    <property type="molecule type" value="Genomic_DNA"/>
</dbReference>
<evidence type="ECO:0000313" key="3">
    <source>
        <dbReference type="EMBL" id="MBE6091784.1"/>
    </source>
</evidence>
<feature type="domain" description="ABC transporter substrate-binding protein PnrA-like" evidence="2">
    <location>
        <begin position="57"/>
        <end position="311"/>
    </location>
</feature>
<dbReference type="Proteomes" id="UP000761380">
    <property type="component" value="Unassembled WGS sequence"/>
</dbReference>
<name>A0A927WLM6_SELRU</name>